<comment type="caution">
    <text evidence="1">The sequence shown here is derived from an EMBL/GenBank/DDBJ whole genome shotgun (WGS) entry which is preliminary data.</text>
</comment>
<reference evidence="1" key="1">
    <citation type="submission" date="2020-11" db="EMBL/GenBank/DDBJ databases">
        <authorList>
            <consortium name="DOE Joint Genome Institute"/>
            <person name="Ahrendt S."/>
            <person name="Riley R."/>
            <person name="Andreopoulos W."/>
            <person name="Labutti K."/>
            <person name="Pangilinan J."/>
            <person name="Ruiz-Duenas F.J."/>
            <person name="Barrasa J.M."/>
            <person name="Sanchez-Garcia M."/>
            <person name="Camarero S."/>
            <person name="Miyauchi S."/>
            <person name="Serrano A."/>
            <person name="Linde D."/>
            <person name="Babiker R."/>
            <person name="Drula E."/>
            <person name="Ayuso-Fernandez I."/>
            <person name="Pacheco R."/>
            <person name="Padilla G."/>
            <person name="Ferreira P."/>
            <person name="Barriuso J."/>
            <person name="Kellner H."/>
            <person name="Castanera R."/>
            <person name="Alfaro M."/>
            <person name="Ramirez L."/>
            <person name="Pisabarro A.G."/>
            <person name="Kuo A."/>
            <person name="Tritt A."/>
            <person name="Lipzen A."/>
            <person name="He G."/>
            <person name="Yan M."/>
            <person name="Ng V."/>
            <person name="Cullen D."/>
            <person name="Martin F."/>
            <person name="Rosso M.-N."/>
            <person name="Henrissat B."/>
            <person name="Hibbett D."/>
            <person name="Martinez A.T."/>
            <person name="Grigoriev I.V."/>
        </authorList>
    </citation>
    <scope>NUCLEOTIDE SEQUENCE</scope>
    <source>
        <strain evidence="1">CIRM-BRFM 674</strain>
    </source>
</reference>
<proteinExistence type="predicted"/>
<sequence length="160" mass="18021">MSRTQNSLETPAPPALQSADTVKLNWIFFDRTSPIAHSAAIFIPRNLFEEALQNCVELFIRRLYEEYYLIAHAQDIIFWKPRNALLIEDAEKPGWVASVDDDERDLFDRCPTYLSLSNILAPRAVNDEKMVHLVLAEGDAAWYGGTIIGAVSVTGNLARI</sequence>
<accession>A0A9P5YM01</accession>
<evidence type="ECO:0000313" key="1">
    <source>
        <dbReference type="EMBL" id="KAF9471266.1"/>
    </source>
</evidence>
<dbReference type="AlphaFoldDB" id="A0A9P5YM01"/>
<name>A0A9P5YM01_9AGAR</name>
<dbReference type="Proteomes" id="UP000807469">
    <property type="component" value="Unassembled WGS sequence"/>
</dbReference>
<organism evidence="1 2">
    <name type="scientific">Pholiota conissans</name>
    <dbReference type="NCBI Taxonomy" id="109636"/>
    <lineage>
        <taxon>Eukaryota</taxon>
        <taxon>Fungi</taxon>
        <taxon>Dikarya</taxon>
        <taxon>Basidiomycota</taxon>
        <taxon>Agaricomycotina</taxon>
        <taxon>Agaricomycetes</taxon>
        <taxon>Agaricomycetidae</taxon>
        <taxon>Agaricales</taxon>
        <taxon>Agaricineae</taxon>
        <taxon>Strophariaceae</taxon>
        <taxon>Pholiota</taxon>
    </lineage>
</organism>
<dbReference type="EMBL" id="MU155721">
    <property type="protein sequence ID" value="KAF9471266.1"/>
    <property type="molecule type" value="Genomic_DNA"/>
</dbReference>
<keyword evidence="2" id="KW-1185">Reference proteome</keyword>
<gene>
    <name evidence="1" type="ORF">BDN70DRAFT_901475</name>
</gene>
<evidence type="ECO:0000313" key="2">
    <source>
        <dbReference type="Proteomes" id="UP000807469"/>
    </source>
</evidence>
<protein>
    <submittedName>
        <fullName evidence="1">Uncharacterized protein</fullName>
    </submittedName>
</protein>